<protein>
    <submittedName>
        <fullName evidence="3">DUF397 domain-containing protein</fullName>
    </submittedName>
</protein>
<proteinExistence type="predicted"/>
<evidence type="ECO:0000313" key="3">
    <source>
        <dbReference type="EMBL" id="MBL1077552.1"/>
    </source>
</evidence>
<evidence type="ECO:0000256" key="1">
    <source>
        <dbReference type="SAM" id="MobiDB-lite"/>
    </source>
</evidence>
<organism evidence="3 4">
    <name type="scientific">Nocardia acididurans</name>
    <dbReference type="NCBI Taxonomy" id="2802282"/>
    <lineage>
        <taxon>Bacteria</taxon>
        <taxon>Bacillati</taxon>
        <taxon>Actinomycetota</taxon>
        <taxon>Actinomycetes</taxon>
        <taxon>Mycobacteriales</taxon>
        <taxon>Nocardiaceae</taxon>
        <taxon>Nocardia</taxon>
    </lineage>
</organism>
<dbReference type="Pfam" id="PF04149">
    <property type="entry name" value="DUF397"/>
    <property type="match status" value="1"/>
</dbReference>
<name>A0ABS1MA95_9NOCA</name>
<feature type="domain" description="DUF397" evidence="2">
    <location>
        <begin position="44"/>
        <end position="93"/>
    </location>
</feature>
<evidence type="ECO:0000259" key="2">
    <source>
        <dbReference type="Pfam" id="PF04149"/>
    </source>
</evidence>
<reference evidence="3 4" key="1">
    <citation type="submission" date="2021-01" db="EMBL/GenBank/DDBJ databases">
        <title>WGS of actinomycetes isolated from Thailand.</title>
        <authorList>
            <person name="Thawai C."/>
        </authorList>
    </citation>
    <scope>NUCLEOTIDE SEQUENCE [LARGE SCALE GENOMIC DNA]</scope>
    <source>
        <strain evidence="3 4">LPG 2</strain>
    </source>
</reference>
<evidence type="ECO:0000313" key="4">
    <source>
        <dbReference type="Proteomes" id="UP000602198"/>
    </source>
</evidence>
<comment type="caution">
    <text evidence="3">The sequence shown here is derived from an EMBL/GenBank/DDBJ whole genome shotgun (WGS) entry which is preliminary data.</text>
</comment>
<sequence length="102" mass="11574">MEYPIRRPHKPWHHECDPHHRPVLPQRTGVRVEVKNREIDPDAVWRRSDDNADGVEIAFLTSGNIALRDSRNPEGPVLIFTPGEWAAFVAGAKDGEFNRPGT</sequence>
<gene>
    <name evidence="3" type="ORF">JK358_24405</name>
</gene>
<dbReference type="InterPro" id="IPR007278">
    <property type="entry name" value="DUF397"/>
</dbReference>
<dbReference type="Proteomes" id="UP000602198">
    <property type="component" value="Unassembled WGS sequence"/>
</dbReference>
<feature type="compositionally biased region" description="Basic residues" evidence="1">
    <location>
        <begin position="1"/>
        <end position="12"/>
    </location>
</feature>
<dbReference type="EMBL" id="JAERRJ010000009">
    <property type="protein sequence ID" value="MBL1077552.1"/>
    <property type="molecule type" value="Genomic_DNA"/>
</dbReference>
<accession>A0ABS1MA95</accession>
<feature type="region of interest" description="Disordered" evidence="1">
    <location>
        <begin position="1"/>
        <end position="23"/>
    </location>
</feature>
<keyword evidence="4" id="KW-1185">Reference proteome</keyword>